<dbReference type="GO" id="GO:0016209">
    <property type="term" value="F:antioxidant activity"/>
    <property type="evidence" value="ECO:0007669"/>
    <property type="project" value="InterPro"/>
</dbReference>
<dbReference type="InterPro" id="IPR017937">
    <property type="entry name" value="Thioredoxin_CS"/>
</dbReference>
<organism evidence="4 5">
    <name type="scientific">Ideonella alba</name>
    <dbReference type="NCBI Taxonomy" id="2824118"/>
    <lineage>
        <taxon>Bacteria</taxon>
        <taxon>Pseudomonadati</taxon>
        <taxon>Pseudomonadota</taxon>
        <taxon>Betaproteobacteria</taxon>
        <taxon>Burkholderiales</taxon>
        <taxon>Sphaerotilaceae</taxon>
        <taxon>Ideonella</taxon>
    </lineage>
</organism>
<feature type="signal peptide" evidence="2">
    <location>
        <begin position="1"/>
        <end position="22"/>
    </location>
</feature>
<sequence length="166" mass="18637">MMLTRRHCLLAPLAAAALPARATIAPGAAAPDFTLRQLSGAPLRLREQRGQVLMLNFWASWCGPCRDEMPLLSRLHDKYRASGFALWGVNVDDEPKNAAATVDKLRTAFPVLLDTDKAVSRLYEIKAMPSTLLIDRDGVLRRLHRGYQAGWVESLYEPQLRELLRD</sequence>
<accession>A0A940YBG0</accession>
<dbReference type="AlphaFoldDB" id="A0A940YBG0"/>
<keyword evidence="2" id="KW-0732">Signal</keyword>
<dbReference type="EMBL" id="JAGQDD010000009">
    <property type="protein sequence ID" value="MBQ0931585.1"/>
    <property type="molecule type" value="Genomic_DNA"/>
</dbReference>
<dbReference type="PROSITE" id="PS00194">
    <property type="entry name" value="THIOREDOXIN_1"/>
    <property type="match status" value="1"/>
</dbReference>
<keyword evidence="1" id="KW-0676">Redox-active center</keyword>
<protein>
    <submittedName>
        <fullName evidence="4">TlpA family protein disulfide reductase</fullName>
    </submittedName>
</protein>
<dbReference type="InterPro" id="IPR036249">
    <property type="entry name" value="Thioredoxin-like_sf"/>
</dbReference>
<dbReference type="InterPro" id="IPR050553">
    <property type="entry name" value="Thioredoxin_ResA/DsbE_sf"/>
</dbReference>
<name>A0A940YBG0_9BURK</name>
<reference evidence="4 5" key="1">
    <citation type="submission" date="2021-04" db="EMBL/GenBank/DDBJ databases">
        <title>The genome sequence of Ideonella sp. 3Y2.</title>
        <authorList>
            <person name="Liu Y."/>
        </authorList>
    </citation>
    <scope>NUCLEOTIDE SEQUENCE [LARGE SCALE GENOMIC DNA]</scope>
    <source>
        <strain evidence="4 5">3Y2</strain>
    </source>
</reference>
<evidence type="ECO:0000313" key="5">
    <source>
        <dbReference type="Proteomes" id="UP000676246"/>
    </source>
</evidence>
<dbReference type="PANTHER" id="PTHR42852">
    <property type="entry name" value="THIOL:DISULFIDE INTERCHANGE PROTEIN DSBE"/>
    <property type="match status" value="1"/>
</dbReference>
<proteinExistence type="predicted"/>
<evidence type="ECO:0000313" key="4">
    <source>
        <dbReference type="EMBL" id="MBQ0931585.1"/>
    </source>
</evidence>
<feature type="domain" description="Thioredoxin" evidence="3">
    <location>
        <begin position="24"/>
        <end position="165"/>
    </location>
</feature>
<feature type="chain" id="PRO_5036783209" evidence="2">
    <location>
        <begin position="23"/>
        <end position="166"/>
    </location>
</feature>
<dbReference type="PROSITE" id="PS51318">
    <property type="entry name" value="TAT"/>
    <property type="match status" value="1"/>
</dbReference>
<keyword evidence="5" id="KW-1185">Reference proteome</keyword>
<dbReference type="InterPro" id="IPR006311">
    <property type="entry name" value="TAT_signal"/>
</dbReference>
<dbReference type="Proteomes" id="UP000676246">
    <property type="component" value="Unassembled WGS sequence"/>
</dbReference>
<evidence type="ECO:0000256" key="2">
    <source>
        <dbReference type="SAM" id="SignalP"/>
    </source>
</evidence>
<dbReference type="PANTHER" id="PTHR42852:SF13">
    <property type="entry name" value="PROTEIN DIPZ"/>
    <property type="match status" value="1"/>
</dbReference>
<dbReference type="CDD" id="cd02966">
    <property type="entry name" value="TlpA_like_family"/>
    <property type="match status" value="1"/>
</dbReference>
<dbReference type="PROSITE" id="PS51352">
    <property type="entry name" value="THIOREDOXIN_2"/>
    <property type="match status" value="1"/>
</dbReference>
<gene>
    <name evidence="4" type="ORF">KAK03_13950</name>
</gene>
<dbReference type="SUPFAM" id="SSF52833">
    <property type="entry name" value="Thioredoxin-like"/>
    <property type="match status" value="1"/>
</dbReference>
<comment type="caution">
    <text evidence="4">The sequence shown here is derived from an EMBL/GenBank/DDBJ whole genome shotgun (WGS) entry which is preliminary data.</text>
</comment>
<dbReference type="Pfam" id="PF00578">
    <property type="entry name" value="AhpC-TSA"/>
    <property type="match status" value="1"/>
</dbReference>
<evidence type="ECO:0000259" key="3">
    <source>
        <dbReference type="PROSITE" id="PS51352"/>
    </source>
</evidence>
<dbReference type="Gene3D" id="3.40.30.10">
    <property type="entry name" value="Glutaredoxin"/>
    <property type="match status" value="1"/>
</dbReference>
<dbReference type="InterPro" id="IPR000866">
    <property type="entry name" value="AhpC/TSA"/>
</dbReference>
<dbReference type="GO" id="GO:0015036">
    <property type="term" value="F:disulfide oxidoreductase activity"/>
    <property type="evidence" value="ECO:0007669"/>
    <property type="project" value="UniProtKB-ARBA"/>
</dbReference>
<dbReference type="InterPro" id="IPR013766">
    <property type="entry name" value="Thioredoxin_domain"/>
</dbReference>
<evidence type="ECO:0000256" key="1">
    <source>
        <dbReference type="ARBA" id="ARBA00023284"/>
    </source>
</evidence>